<feature type="transmembrane region" description="Helical" evidence="8">
    <location>
        <begin position="291"/>
        <end position="314"/>
    </location>
</feature>
<dbReference type="EMBL" id="CP101527">
    <property type="protein sequence ID" value="UZW75651.1"/>
    <property type="molecule type" value="Genomic_DNA"/>
</dbReference>
<evidence type="ECO:0000256" key="4">
    <source>
        <dbReference type="ARBA" id="ARBA00022475"/>
    </source>
</evidence>
<dbReference type="RefSeq" id="WP_251810524.1">
    <property type="nucleotide sequence ID" value="NZ_CP101527.1"/>
</dbReference>
<evidence type="ECO:0000256" key="1">
    <source>
        <dbReference type="ARBA" id="ARBA00004651"/>
    </source>
</evidence>
<feature type="transmembrane region" description="Helical" evidence="8">
    <location>
        <begin position="69"/>
        <end position="87"/>
    </location>
</feature>
<dbReference type="AlphaFoldDB" id="A0A9E8KK24"/>
<dbReference type="SUPFAM" id="SSF103473">
    <property type="entry name" value="MFS general substrate transporter"/>
    <property type="match status" value="1"/>
</dbReference>
<evidence type="ECO:0000256" key="7">
    <source>
        <dbReference type="ARBA" id="ARBA00023136"/>
    </source>
</evidence>
<evidence type="ECO:0000313" key="10">
    <source>
        <dbReference type="EMBL" id="UZW75651.1"/>
    </source>
</evidence>
<feature type="transmembrane region" description="Helical" evidence="8">
    <location>
        <begin position="326"/>
        <end position="346"/>
    </location>
</feature>
<comment type="subcellular location">
    <subcellularLocation>
        <location evidence="1">Cell membrane</location>
        <topology evidence="1">Multi-pass membrane protein</topology>
    </subcellularLocation>
</comment>
<dbReference type="PANTHER" id="PTHR43271">
    <property type="entry name" value="BLL2771 PROTEIN"/>
    <property type="match status" value="1"/>
</dbReference>
<proteinExistence type="inferred from homology"/>
<keyword evidence="6 8" id="KW-1133">Transmembrane helix</keyword>
<accession>A0A9E8KK24</accession>
<protein>
    <submittedName>
        <fullName evidence="10">MFS transporter</fullName>
    </submittedName>
</protein>
<feature type="transmembrane region" description="Helical" evidence="8">
    <location>
        <begin position="196"/>
        <end position="219"/>
    </location>
</feature>
<dbReference type="GO" id="GO:0022857">
    <property type="term" value="F:transmembrane transporter activity"/>
    <property type="evidence" value="ECO:0007669"/>
    <property type="project" value="InterPro"/>
</dbReference>
<organism evidence="10 11">
    <name type="scientific">Alkalimarinus sediminis</name>
    <dbReference type="NCBI Taxonomy" id="1632866"/>
    <lineage>
        <taxon>Bacteria</taxon>
        <taxon>Pseudomonadati</taxon>
        <taxon>Pseudomonadota</taxon>
        <taxon>Gammaproteobacteria</taxon>
        <taxon>Alteromonadales</taxon>
        <taxon>Alteromonadaceae</taxon>
        <taxon>Alkalimarinus</taxon>
    </lineage>
</organism>
<dbReference type="PANTHER" id="PTHR43271:SF1">
    <property type="entry name" value="INNER MEMBRANE TRANSPORT PROTEIN YNFM"/>
    <property type="match status" value="1"/>
</dbReference>
<dbReference type="Pfam" id="PF07690">
    <property type="entry name" value="MFS_1"/>
    <property type="match status" value="1"/>
</dbReference>
<dbReference type="InterPro" id="IPR020846">
    <property type="entry name" value="MFS_dom"/>
</dbReference>
<keyword evidence="5 8" id="KW-0812">Transmembrane</keyword>
<sequence>MLKILPLLTASILAYFVLYAPQPLFPILSLALELTETQTGLLTTATMLPLFLAPLTFGQLLSRYSPERLLRVSLVLLAVTTVGFVLADDFTLLLVIRFCQGLLLPVLLTSVMTLTSRSAGPASIQKAMSAYVTATILGGLFGRLISGLFADYSDWRYFFYVLSVLLVVMACFPFGQKGYSSVQDDHIHWRDIKVLLFERGLGLVFLAVSCLFFIFSAMMNFLPFRVGELNAQASGLFISLMYSGYLLGVVTSLSSSKLSSLGGGNYRTLIIGFIIYGIAIAMTAINDIAVLFSSLFIFCGAMFLVHSIAAAWVNTVAAEKRRLVNALYLTFYYLGGVLGSVLPGLVYESLGWNYFIAVLLLAAAIGLVSISKIKLQEYQ</sequence>
<evidence type="ECO:0000256" key="6">
    <source>
        <dbReference type="ARBA" id="ARBA00022989"/>
    </source>
</evidence>
<keyword evidence="7 8" id="KW-0472">Membrane</keyword>
<dbReference type="InterPro" id="IPR036259">
    <property type="entry name" value="MFS_trans_sf"/>
</dbReference>
<feature type="transmembrane region" description="Helical" evidence="8">
    <location>
        <begin position="93"/>
        <end position="115"/>
    </location>
</feature>
<evidence type="ECO:0000256" key="2">
    <source>
        <dbReference type="ARBA" id="ARBA00008335"/>
    </source>
</evidence>
<dbReference type="GO" id="GO:0005886">
    <property type="term" value="C:plasma membrane"/>
    <property type="evidence" value="ECO:0007669"/>
    <property type="project" value="UniProtKB-SubCell"/>
</dbReference>
<feature type="domain" description="Major facilitator superfamily (MFS) profile" evidence="9">
    <location>
        <begin position="1"/>
        <end position="379"/>
    </location>
</feature>
<dbReference type="KEGG" id="asem:NNL22_03385"/>
<keyword evidence="4" id="KW-1003">Cell membrane</keyword>
<reference evidence="10" key="1">
    <citation type="submission" date="2022-07" db="EMBL/GenBank/DDBJ databases">
        <title>Alkalimarinus sp. nov., isolated from gut of a Alitta virens.</title>
        <authorList>
            <person name="Yang A.I."/>
            <person name="Shin N.-R."/>
        </authorList>
    </citation>
    <scope>NUCLEOTIDE SEQUENCE</scope>
    <source>
        <strain evidence="10">FA028</strain>
    </source>
</reference>
<feature type="transmembrane region" description="Helical" evidence="8">
    <location>
        <begin position="127"/>
        <end position="145"/>
    </location>
</feature>
<evidence type="ECO:0000256" key="8">
    <source>
        <dbReference type="SAM" id="Phobius"/>
    </source>
</evidence>
<feature type="transmembrane region" description="Helical" evidence="8">
    <location>
        <begin position="157"/>
        <end position="175"/>
    </location>
</feature>
<evidence type="ECO:0000256" key="5">
    <source>
        <dbReference type="ARBA" id="ARBA00022692"/>
    </source>
</evidence>
<dbReference type="InterPro" id="IPR011701">
    <property type="entry name" value="MFS"/>
</dbReference>
<gene>
    <name evidence="10" type="ORF">NNL22_03385</name>
</gene>
<keyword evidence="3" id="KW-0813">Transport</keyword>
<comment type="similarity">
    <text evidence="2">Belongs to the major facilitator superfamily.</text>
</comment>
<dbReference type="Gene3D" id="1.20.1250.20">
    <property type="entry name" value="MFS general substrate transporter like domains"/>
    <property type="match status" value="1"/>
</dbReference>
<dbReference type="PROSITE" id="PS50850">
    <property type="entry name" value="MFS"/>
    <property type="match status" value="1"/>
</dbReference>
<feature type="transmembrane region" description="Helical" evidence="8">
    <location>
        <begin position="231"/>
        <end position="254"/>
    </location>
</feature>
<evidence type="ECO:0000313" key="11">
    <source>
        <dbReference type="Proteomes" id="UP001164472"/>
    </source>
</evidence>
<feature type="transmembrane region" description="Helical" evidence="8">
    <location>
        <begin position="266"/>
        <end position="285"/>
    </location>
</feature>
<dbReference type="Proteomes" id="UP001164472">
    <property type="component" value="Chromosome"/>
</dbReference>
<evidence type="ECO:0000259" key="9">
    <source>
        <dbReference type="PROSITE" id="PS50850"/>
    </source>
</evidence>
<name>A0A9E8KK24_9ALTE</name>
<feature type="transmembrane region" description="Helical" evidence="8">
    <location>
        <begin position="41"/>
        <end position="62"/>
    </location>
</feature>
<evidence type="ECO:0000256" key="3">
    <source>
        <dbReference type="ARBA" id="ARBA00022448"/>
    </source>
</evidence>
<keyword evidence="11" id="KW-1185">Reference proteome</keyword>
<feature type="transmembrane region" description="Helical" evidence="8">
    <location>
        <begin position="352"/>
        <end position="370"/>
    </location>
</feature>